<dbReference type="CDD" id="cd00060">
    <property type="entry name" value="FHA"/>
    <property type="match status" value="1"/>
</dbReference>
<dbReference type="OrthoDB" id="4140488at2759"/>
<evidence type="ECO:0008006" key="7">
    <source>
        <dbReference type="Google" id="ProtNLM"/>
    </source>
</evidence>
<proteinExistence type="inferred from homology"/>
<dbReference type="STRING" id="1442368.A0A0D2F8R2"/>
<dbReference type="Pfam" id="PF00498">
    <property type="entry name" value="FHA"/>
    <property type="match status" value="1"/>
</dbReference>
<comment type="similarity">
    <text evidence="1">Belongs to the protein kinase superfamily. CAMK Ser/Thr protein kinase family. CHEK2 subfamily.</text>
</comment>
<feature type="domain" description="FHA" evidence="3">
    <location>
        <begin position="67"/>
        <end position="110"/>
    </location>
</feature>
<protein>
    <recommendedName>
        <fullName evidence="7">FHA domain-containing protein</fullName>
    </recommendedName>
</protein>
<dbReference type="GO" id="GO:0004672">
    <property type="term" value="F:protein kinase activity"/>
    <property type="evidence" value="ECO:0007669"/>
    <property type="project" value="InterPro"/>
</dbReference>
<dbReference type="InterPro" id="IPR000719">
    <property type="entry name" value="Prot_kinase_dom"/>
</dbReference>
<name>A0A0D2F8R2_9EURO</name>
<evidence type="ECO:0000259" key="4">
    <source>
        <dbReference type="PROSITE" id="PS50011"/>
    </source>
</evidence>
<gene>
    <name evidence="5" type="ORF">Z517_02210</name>
</gene>
<dbReference type="HOGENOM" id="CLU_074842_0_0_1"/>
<dbReference type="InterPro" id="IPR008984">
    <property type="entry name" value="SMAD_FHA_dom_sf"/>
</dbReference>
<evidence type="ECO:0000313" key="6">
    <source>
        <dbReference type="Proteomes" id="UP000053029"/>
    </source>
</evidence>
<reference evidence="5 6" key="1">
    <citation type="submission" date="2015-01" db="EMBL/GenBank/DDBJ databases">
        <title>The Genome Sequence of Fonsecaea pedrosoi CBS 271.37.</title>
        <authorList>
            <consortium name="The Broad Institute Genomics Platform"/>
            <person name="Cuomo C."/>
            <person name="de Hoog S."/>
            <person name="Gorbushina A."/>
            <person name="Stielow B."/>
            <person name="Teixiera M."/>
            <person name="Abouelleil A."/>
            <person name="Chapman S.B."/>
            <person name="Priest M."/>
            <person name="Young S.K."/>
            <person name="Wortman J."/>
            <person name="Nusbaum C."/>
            <person name="Birren B."/>
        </authorList>
    </citation>
    <scope>NUCLEOTIDE SEQUENCE [LARGE SCALE GENOMIC DNA]</scope>
    <source>
        <strain evidence="5 6">CBS 271.37</strain>
    </source>
</reference>
<dbReference type="VEuPathDB" id="FungiDB:Z517_02210"/>
<evidence type="ECO:0000313" key="5">
    <source>
        <dbReference type="EMBL" id="KIW82967.1"/>
    </source>
</evidence>
<dbReference type="InterPro" id="IPR017441">
    <property type="entry name" value="Protein_kinase_ATP_BS"/>
</dbReference>
<dbReference type="GO" id="GO:0005524">
    <property type="term" value="F:ATP binding"/>
    <property type="evidence" value="ECO:0007669"/>
    <property type="project" value="UniProtKB-UniRule"/>
</dbReference>
<dbReference type="InterPro" id="IPR011009">
    <property type="entry name" value="Kinase-like_dom_sf"/>
</dbReference>
<organism evidence="5 6">
    <name type="scientific">Fonsecaea pedrosoi CBS 271.37</name>
    <dbReference type="NCBI Taxonomy" id="1442368"/>
    <lineage>
        <taxon>Eukaryota</taxon>
        <taxon>Fungi</taxon>
        <taxon>Dikarya</taxon>
        <taxon>Ascomycota</taxon>
        <taxon>Pezizomycotina</taxon>
        <taxon>Eurotiomycetes</taxon>
        <taxon>Chaetothyriomycetidae</taxon>
        <taxon>Chaetothyriales</taxon>
        <taxon>Herpotrichiellaceae</taxon>
        <taxon>Fonsecaea</taxon>
    </lineage>
</organism>
<sequence length="244" mass="26481">MASPDVRPEPHPSTVFSLVPINGRAEAAVTHSLNSHLISVVQLPNNSSKIGINVGPHIGSSSQNTLATLGRSGADITLEGATISRIHCSFEVNENFGTILLYDRSSTQPTKFFGPDSRPFERGQIRRVVVTPEMNTLLGIGGDNCELLLFRLFWHKKDISLMNVVASRSENPRHARTLDETPTAAASRYLTRIHTPGGPLASHKYVKLRQVGAGAFGKVWKAIDTNTGRIMAVKVVKTLGLSTH</sequence>
<dbReference type="Gene3D" id="2.60.200.20">
    <property type="match status" value="1"/>
</dbReference>
<feature type="binding site" evidence="2">
    <location>
        <position position="234"/>
    </location>
    <ligand>
        <name>ATP</name>
        <dbReference type="ChEBI" id="CHEBI:30616"/>
    </ligand>
</feature>
<dbReference type="PROSITE" id="PS00107">
    <property type="entry name" value="PROTEIN_KINASE_ATP"/>
    <property type="match status" value="1"/>
</dbReference>
<evidence type="ECO:0000256" key="1">
    <source>
        <dbReference type="ARBA" id="ARBA00005575"/>
    </source>
</evidence>
<evidence type="ECO:0000259" key="3">
    <source>
        <dbReference type="PROSITE" id="PS50006"/>
    </source>
</evidence>
<keyword evidence="6" id="KW-1185">Reference proteome</keyword>
<dbReference type="PROSITE" id="PS50006">
    <property type="entry name" value="FHA_DOMAIN"/>
    <property type="match status" value="1"/>
</dbReference>
<keyword evidence="2" id="KW-0067">ATP-binding</keyword>
<dbReference type="RefSeq" id="XP_013286775.1">
    <property type="nucleotide sequence ID" value="XM_013431321.1"/>
</dbReference>
<dbReference type="SUPFAM" id="SSF49879">
    <property type="entry name" value="SMAD/FHA domain"/>
    <property type="match status" value="1"/>
</dbReference>
<dbReference type="SUPFAM" id="SSF56112">
    <property type="entry name" value="Protein kinase-like (PK-like)"/>
    <property type="match status" value="1"/>
</dbReference>
<dbReference type="InterPro" id="IPR000253">
    <property type="entry name" value="FHA_dom"/>
</dbReference>
<accession>A0A0D2F8R2</accession>
<dbReference type="EMBL" id="KN846970">
    <property type="protein sequence ID" value="KIW82967.1"/>
    <property type="molecule type" value="Genomic_DNA"/>
</dbReference>
<evidence type="ECO:0000256" key="2">
    <source>
        <dbReference type="PROSITE-ProRule" id="PRU10141"/>
    </source>
</evidence>
<feature type="domain" description="Protein kinase" evidence="4">
    <location>
        <begin position="205"/>
        <end position="244"/>
    </location>
</feature>
<dbReference type="Gene3D" id="3.30.200.20">
    <property type="entry name" value="Phosphorylase Kinase, domain 1"/>
    <property type="match status" value="1"/>
</dbReference>
<dbReference type="PROSITE" id="PS50011">
    <property type="entry name" value="PROTEIN_KINASE_DOM"/>
    <property type="match status" value="1"/>
</dbReference>
<dbReference type="GeneID" id="25301700"/>
<dbReference type="AlphaFoldDB" id="A0A0D2F8R2"/>
<dbReference type="Proteomes" id="UP000053029">
    <property type="component" value="Unassembled WGS sequence"/>
</dbReference>
<keyword evidence="2" id="KW-0547">Nucleotide-binding</keyword>